<dbReference type="Pfam" id="PF02502">
    <property type="entry name" value="LacAB_rpiB"/>
    <property type="match status" value="1"/>
</dbReference>
<keyword evidence="2 5" id="KW-0413">Isomerase</keyword>
<dbReference type="AlphaFoldDB" id="A0A1M7YEG6"/>
<evidence type="ECO:0000256" key="1">
    <source>
        <dbReference type="ARBA" id="ARBA00008754"/>
    </source>
</evidence>
<dbReference type="Gene3D" id="3.40.1400.10">
    <property type="entry name" value="Sugar-phosphate isomerase, RpiB/LacA/LacB"/>
    <property type="match status" value="1"/>
</dbReference>
<gene>
    <name evidence="5" type="ORF">SAMN02745220_03767</name>
</gene>
<feature type="binding site" evidence="4">
    <location>
        <position position="99"/>
    </location>
    <ligand>
        <name>D-ribulose 5-phosphate</name>
        <dbReference type="ChEBI" id="CHEBI:58121"/>
    </ligand>
</feature>
<dbReference type="SUPFAM" id="SSF89623">
    <property type="entry name" value="Ribose/Galactose isomerase RpiB/AlsB"/>
    <property type="match status" value="1"/>
</dbReference>
<sequence length="142" mass="15078">MKIAIGADHGGYEMKEQLKAVLVELGHEAVDVGCHSTASVDYPDFAAALSEQVVSGSCPFGILICGTGIGMSIAVNRDPKIRAALCHDEFTARLSREHNNANVLCLGARVTGPGLADAIVRTWLNAAFEGGRHQIRVSKYSN</sequence>
<evidence type="ECO:0000256" key="2">
    <source>
        <dbReference type="ARBA" id="ARBA00023235"/>
    </source>
</evidence>
<dbReference type="PIRSF" id="PIRSF005384">
    <property type="entry name" value="RpiB_LacA_B"/>
    <property type="match status" value="1"/>
</dbReference>
<feature type="binding site" evidence="4">
    <location>
        <position position="136"/>
    </location>
    <ligand>
        <name>D-ribulose 5-phosphate</name>
        <dbReference type="ChEBI" id="CHEBI:58121"/>
    </ligand>
</feature>
<dbReference type="STRING" id="1121416.SAMN02745220_03767"/>
<dbReference type="PANTHER" id="PTHR30345:SF0">
    <property type="entry name" value="DNA DAMAGE-REPAIR_TOLERATION PROTEIN DRT102"/>
    <property type="match status" value="1"/>
</dbReference>
<accession>A0A1M7YEG6</accession>
<evidence type="ECO:0000256" key="4">
    <source>
        <dbReference type="PIRSR" id="PIRSR005384-2"/>
    </source>
</evidence>
<dbReference type="InterPro" id="IPR003500">
    <property type="entry name" value="RpiB_LacA_LacB"/>
</dbReference>
<evidence type="ECO:0000256" key="3">
    <source>
        <dbReference type="PIRSR" id="PIRSR005384-1"/>
    </source>
</evidence>
<dbReference type="GO" id="GO:0009052">
    <property type="term" value="P:pentose-phosphate shunt, non-oxidative branch"/>
    <property type="evidence" value="ECO:0007669"/>
    <property type="project" value="TreeGrafter"/>
</dbReference>
<name>A0A1M7YEG6_9BACT</name>
<organism evidence="5 6">
    <name type="scientific">Desulfopila aestuarii DSM 18488</name>
    <dbReference type="NCBI Taxonomy" id="1121416"/>
    <lineage>
        <taxon>Bacteria</taxon>
        <taxon>Pseudomonadati</taxon>
        <taxon>Thermodesulfobacteriota</taxon>
        <taxon>Desulfobulbia</taxon>
        <taxon>Desulfobulbales</taxon>
        <taxon>Desulfocapsaceae</taxon>
        <taxon>Desulfopila</taxon>
    </lineage>
</organism>
<dbReference type="Proteomes" id="UP000184603">
    <property type="component" value="Unassembled WGS sequence"/>
</dbReference>
<dbReference type="RefSeq" id="WP_073615215.1">
    <property type="nucleotide sequence ID" value="NZ_FRFE01000022.1"/>
</dbReference>
<keyword evidence="6" id="KW-1185">Reference proteome</keyword>
<dbReference type="NCBIfam" id="TIGR01120">
    <property type="entry name" value="rpiB"/>
    <property type="match status" value="1"/>
</dbReference>
<dbReference type="EMBL" id="FRFE01000022">
    <property type="protein sequence ID" value="SHO51020.1"/>
    <property type="molecule type" value="Genomic_DNA"/>
</dbReference>
<feature type="active site" description="Proton donor" evidence="3">
    <location>
        <position position="98"/>
    </location>
</feature>
<dbReference type="PANTHER" id="PTHR30345">
    <property type="entry name" value="RIBOSE-5-PHOSPHATE ISOMERASE B"/>
    <property type="match status" value="1"/>
</dbReference>
<feature type="binding site" evidence="4">
    <location>
        <begin position="8"/>
        <end position="9"/>
    </location>
    <ligand>
        <name>D-ribulose 5-phosphate</name>
        <dbReference type="ChEBI" id="CHEBI:58121"/>
    </ligand>
</feature>
<reference evidence="5 6" key="1">
    <citation type="submission" date="2016-12" db="EMBL/GenBank/DDBJ databases">
        <authorList>
            <person name="Song W.-J."/>
            <person name="Kurnit D.M."/>
        </authorList>
    </citation>
    <scope>NUCLEOTIDE SEQUENCE [LARGE SCALE GENOMIC DNA]</scope>
    <source>
        <strain evidence="5 6">DSM 18488</strain>
    </source>
</reference>
<protein>
    <submittedName>
        <fullName evidence="5">Ribose 5-phosphate isomerase B</fullName>
    </submittedName>
</protein>
<dbReference type="OrthoDB" id="1778624at2"/>
<feature type="binding site" evidence="4">
    <location>
        <begin position="66"/>
        <end position="70"/>
    </location>
    <ligand>
        <name>D-ribulose 5-phosphate</name>
        <dbReference type="ChEBI" id="CHEBI:58121"/>
    </ligand>
</feature>
<feature type="active site" description="Proton acceptor" evidence="3">
    <location>
        <position position="65"/>
    </location>
</feature>
<evidence type="ECO:0000313" key="6">
    <source>
        <dbReference type="Proteomes" id="UP000184603"/>
    </source>
</evidence>
<comment type="similarity">
    <text evidence="1">Belongs to the LacAB/RpiB family.</text>
</comment>
<dbReference type="NCBIfam" id="TIGR00689">
    <property type="entry name" value="rpiB_lacA_lacB"/>
    <property type="match status" value="1"/>
</dbReference>
<evidence type="ECO:0000313" key="5">
    <source>
        <dbReference type="EMBL" id="SHO51020.1"/>
    </source>
</evidence>
<dbReference type="InterPro" id="IPR004785">
    <property type="entry name" value="RpiB"/>
</dbReference>
<feature type="binding site" evidence="4">
    <location>
        <position position="132"/>
    </location>
    <ligand>
        <name>D-ribulose 5-phosphate</name>
        <dbReference type="ChEBI" id="CHEBI:58121"/>
    </ligand>
</feature>
<proteinExistence type="inferred from homology"/>
<dbReference type="GO" id="GO:0019316">
    <property type="term" value="P:D-allose catabolic process"/>
    <property type="evidence" value="ECO:0007669"/>
    <property type="project" value="TreeGrafter"/>
</dbReference>
<feature type="binding site" evidence="4">
    <location>
        <position position="109"/>
    </location>
    <ligand>
        <name>D-ribulose 5-phosphate</name>
        <dbReference type="ChEBI" id="CHEBI:58121"/>
    </ligand>
</feature>
<dbReference type="GO" id="GO:0004751">
    <property type="term" value="F:ribose-5-phosphate isomerase activity"/>
    <property type="evidence" value="ECO:0007669"/>
    <property type="project" value="TreeGrafter"/>
</dbReference>
<dbReference type="NCBIfam" id="NF004051">
    <property type="entry name" value="PRK05571.1"/>
    <property type="match status" value="1"/>
</dbReference>
<dbReference type="InterPro" id="IPR036569">
    <property type="entry name" value="RpiB_LacA_LacB_sf"/>
</dbReference>